<keyword evidence="3 5" id="KW-0041">Annexin</keyword>
<sequence length="325" mass="37180">MSTLTTPPPDIFSARDDVPRLRKALKKGIRCKTSVVIEILAHRDSTQRDLILQEYETTYSEPLTKRISSELHGNLKKAMLLWMDEPANRDATVARQALTSPLVDYQAITEVICSRSPSQIRRFKEVYQKVYHTRLERDIEDSLSGDLKKLLHEYISVPRYEGPEFDQEIVEKDAMDLYKAGEGKMLGTNEKTFIRIFSDRSRAHLAAIAKAYERSNGHSLEKALKNETSGYFERGLFAILRCATNPALYFAKILRKAMKGLGTDDSRLIRVIVTRTEIDMEQIKEAYLSRYEKSLSNAVRSDTSGHYKDFLLSLIGSDDMETRVL</sequence>
<dbReference type="GO" id="GO:0005886">
    <property type="term" value="C:plasma membrane"/>
    <property type="evidence" value="ECO:0007669"/>
    <property type="project" value="TreeGrafter"/>
</dbReference>
<comment type="caution">
    <text evidence="6">The sequence shown here is derived from an EMBL/GenBank/DDBJ whole genome shotgun (WGS) entry which is preliminary data.</text>
</comment>
<dbReference type="Proteomes" id="UP001293593">
    <property type="component" value="Unassembled WGS sequence"/>
</dbReference>
<dbReference type="InterPro" id="IPR018502">
    <property type="entry name" value="Annexin_repeat"/>
</dbReference>
<dbReference type="SMART" id="SM00335">
    <property type="entry name" value="ANX"/>
    <property type="match status" value="4"/>
</dbReference>
<keyword evidence="2 5" id="KW-0106">Calcium</keyword>
<proteinExistence type="inferred from homology"/>
<keyword evidence="1 5" id="KW-0677">Repeat</keyword>
<dbReference type="GO" id="GO:0009408">
    <property type="term" value="P:response to heat"/>
    <property type="evidence" value="ECO:0007669"/>
    <property type="project" value="TreeGrafter"/>
</dbReference>
<dbReference type="FunFam" id="1.10.220.10:FF:000002">
    <property type="entry name" value="Annexin"/>
    <property type="match status" value="1"/>
</dbReference>
<evidence type="ECO:0000256" key="1">
    <source>
        <dbReference type="ARBA" id="ARBA00022737"/>
    </source>
</evidence>
<gene>
    <name evidence="6" type="ORF">QN277_004792</name>
</gene>
<dbReference type="AlphaFoldDB" id="A0AAE1ME50"/>
<evidence type="ECO:0000256" key="5">
    <source>
        <dbReference type="RuleBase" id="RU003540"/>
    </source>
</evidence>
<dbReference type="GO" id="GO:0001786">
    <property type="term" value="F:phosphatidylserine binding"/>
    <property type="evidence" value="ECO:0007669"/>
    <property type="project" value="TreeGrafter"/>
</dbReference>
<reference evidence="6" key="1">
    <citation type="submission" date="2023-10" db="EMBL/GenBank/DDBJ databases">
        <title>Chromosome-level genome of the transformable northern wattle, Acacia crassicarpa.</title>
        <authorList>
            <person name="Massaro I."/>
            <person name="Sinha N.R."/>
            <person name="Poethig S."/>
            <person name="Leichty A.R."/>
        </authorList>
    </citation>
    <scope>NUCLEOTIDE SEQUENCE</scope>
    <source>
        <strain evidence="6">Acra3RX</strain>
        <tissue evidence="6">Leaf</tissue>
    </source>
</reference>
<dbReference type="InterPro" id="IPR037104">
    <property type="entry name" value="Annexin_sf"/>
</dbReference>
<dbReference type="PANTHER" id="PTHR10502">
    <property type="entry name" value="ANNEXIN"/>
    <property type="match status" value="1"/>
</dbReference>
<comment type="similarity">
    <text evidence="5">Belongs to the annexin family.</text>
</comment>
<evidence type="ECO:0000256" key="2">
    <source>
        <dbReference type="ARBA" id="ARBA00022837"/>
    </source>
</evidence>
<dbReference type="GO" id="GO:0009651">
    <property type="term" value="P:response to salt stress"/>
    <property type="evidence" value="ECO:0007669"/>
    <property type="project" value="TreeGrafter"/>
</dbReference>
<evidence type="ECO:0000256" key="3">
    <source>
        <dbReference type="ARBA" id="ARBA00023216"/>
    </source>
</evidence>
<dbReference type="EMBL" id="JAWXYG010000010">
    <property type="protein sequence ID" value="KAK4261849.1"/>
    <property type="molecule type" value="Genomic_DNA"/>
</dbReference>
<dbReference type="GO" id="GO:0005544">
    <property type="term" value="F:calcium-dependent phospholipid binding"/>
    <property type="evidence" value="ECO:0007669"/>
    <property type="project" value="UniProtKB-KW"/>
</dbReference>
<dbReference type="PANTHER" id="PTHR10502:SF191">
    <property type="entry name" value="ANNEXIN"/>
    <property type="match status" value="1"/>
</dbReference>
<evidence type="ECO:0000256" key="4">
    <source>
        <dbReference type="ARBA" id="ARBA00023302"/>
    </source>
</evidence>
<dbReference type="InterPro" id="IPR001464">
    <property type="entry name" value="Annexin"/>
</dbReference>
<dbReference type="InterPro" id="IPR018252">
    <property type="entry name" value="Annexin_repeat_CS"/>
</dbReference>
<dbReference type="PRINTS" id="PR00196">
    <property type="entry name" value="ANNEXIN"/>
</dbReference>
<dbReference type="FunFam" id="1.10.220.10:FF:000001">
    <property type="entry name" value="Annexin"/>
    <property type="match status" value="1"/>
</dbReference>
<comment type="domain">
    <text evidence="5">A pair of annexin repeats may form one binding site for calcium and phospholipid.</text>
</comment>
<organism evidence="6 7">
    <name type="scientific">Acacia crassicarpa</name>
    <name type="common">northern wattle</name>
    <dbReference type="NCBI Taxonomy" id="499986"/>
    <lineage>
        <taxon>Eukaryota</taxon>
        <taxon>Viridiplantae</taxon>
        <taxon>Streptophyta</taxon>
        <taxon>Embryophyta</taxon>
        <taxon>Tracheophyta</taxon>
        <taxon>Spermatophyta</taxon>
        <taxon>Magnoliopsida</taxon>
        <taxon>eudicotyledons</taxon>
        <taxon>Gunneridae</taxon>
        <taxon>Pentapetalae</taxon>
        <taxon>rosids</taxon>
        <taxon>fabids</taxon>
        <taxon>Fabales</taxon>
        <taxon>Fabaceae</taxon>
        <taxon>Caesalpinioideae</taxon>
        <taxon>mimosoid clade</taxon>
        <taxon>Acacieae</taxon>
        <taxon>Acacia</taxon>
    </lineage>
</organism>
<dbReference type="PROSITE" id="PS51897">
    <property type="entry name" value="ANNEXIN_2"/>
    <property type="match status" value="4"/>
</dbReference>
<dbReference type="GO" id="GO:0005737">
    <property type="term" value="C:cytoplasm"/>
    <property type="evidence" value="ECO:0007669"/>
    <property type="project" value="TreeGrafter"/>
</dbReference>
<name>A0AAE1ME50_9FABA</name>
<protein>
    <recommendedName>
        <fullName evidence="5">Annexin</fullName>
    </recommendedName>
</protein>
<dbReference type="Pfam" id="PF00191">
    <property type="entry name" value="Annexin"/>
    <property type="match status" value="4"/>
</dbReference>
<dbReference type="PROSITE" id="PS00223">
    <property type="entry name" value="ANNEXIN_1"/>
    <property type="match status" value="1"/>
</dbReference>
<dbReference type="GO" id="GO:0005509">
    <property type="term" value="F:calcium ion binding"/>
    <property type="evidence" value="ECO:0007669"/>
    <property type="project" value="InterPro"/>
</dbReference>
<evidence type="ECO:0000313" key="6">
    <source>
        <dbReference type="EMBL" id="KAK4261849.1"/>
    </source>
</evidence>
<dbReference type="GO" id="GO:0009414">
    <property type="term" value="P:response to water deprivation"/>
    <property type="evidence" value="ECO:0007669"/>
    <property type="project" value="TreeGrafter"/>
</dbReference>
<keyword evidence="7" id="KW-1185">Reference proteome</keyword>
<accession>A0AAE1ME50</accession>
<dbReference type="Gene3D" id="1.10.220.10">
    <property type="entry name" value="Annexin"/>
    <property type="match status" value="4"/>
</dbReference>
<evidence type="ECO:0000313" key="7">
    <source>
        <dbReference type="Proteomes" id="UP001293593"/>
    </source>
</evidence>
<dbReference type="SUPFAM" id="SSF47874">
    <property type="entry name" value="Annexin"/>
    <property type="match status" value="1"/>
</dbReference>
<keyword evidence="4 5" id="KW-0111">Calcium/phospholipid-binding</keyword>
<dbReference type="GO" id="GO:0009409">
    <property type="term" value="P:response to cold"/>
    <property type="evidence" value="ECO:0007669"/>
    <property type="project" value="TreeGrafter"/>
</dbReference>